<proteinExistence type="predicted"/>
<keyword evidence="2" id="KW-1185">Reference proteome</keyword>
<comment type="caution">
    <text evidence="1">The sequence shown here is derived from an EMBL/GenBank/DDBJ whole genome shotgun (WGS) entry which is preliminary data.</text>
</comment>
<evidence type="ECO:0000313" key="1">
    <source>
        <dbReference type="EMBL" id="GGQ31446.1"/>
    </source>
</evidence>
<evidence type="ECO:0000313" key="2">
    <source>
        <dbReference type="Proteomes" id="UP000611554"/>
    </source>
</evidence>
<gene>
    <name evidence="1" type="ORF">GCM10010140_71980</name>
</gene>
<dbReference type="EMBL" id="BMQJ01000029">
    <property type="protein sequence ID" value="GGQ31446.1"/>
    <property type="molecule type" value="Genomic_DNA"/>
</dbReference>
<accession>A0ABQ2RJS8</accession>
<organism evidence="1 2">
    <name type="scientific">Streptosporangium pseudovulgare</name>
    <dbReference type="NCBI Taxonomy" id="35765"/>
    <lineage>
        <taxon>Bacteria</taxon>
        <taxon>Bacillati</taxon>
        <taxon>Actinomycetota</taxon>
        <taxon>Actinomycetes</taxon>
        <taxon>Streptosporangiales</taxon>
        <taxon>Streptosporangiaceae</taxon>
        <taxon>Streptosporangium</taxon>
    </lineage>
</organism>
<dbReference type="Proteomes" id="UP000611554">
    <property type="component" value="Unassembled WGS sequence"/>
</dbReference>
<reference evidence="2" key="1">
    <citation type="journal article" date="2019" name="Int. J. Syst. Evol. Microbiol.">
        <title>The Global Catalogue of Microorganisms (GCM) 10K type strain sequencing project: providing services to taxonomists for standard genome sequencing and annotation.</title>
        <authorList>
            <consortium name="The Broad Institute Genomics Platform"/>
            <consortium name="The Broad Institute Genome Sequencing Center for Infectious Disease"/>
            <person name="Wu L."/>
            <person name="Ma J."/>
        </authorList>
    </citation>
    <scope>NUCLEOTIDE SEQUENCE [LARGE SCALE GENOMIC DNA]</scope>
    <source>
        <strain evidence="2">JCM 3115</strain>
    </source>
</reference>
<name>A0ABQ2RJS8_9ACTN</name>
<protein>
    <submittedName>
        <fullName evidence="1">Uncharacterized protein</fullName>
    </submittedName>
</protein>
<sequence>MQSGSRISLGTGRRTTFTTSYTGSYTGWIDSLGSGMYPIFACLEWAGRGNGRSHRAAAPAASGSVLVLAWASTRAKSSSLTPRSFHGYVSHIQRFAPTYETEEAQHALGDGGRFTGGRL</sequence>